<keyword evidence="5" id="KW-0378">Hydrolase</keyword>
<keyword evidence="5" id="KW-0347">Helicase</keyword>
<dbReference type="InterPro" id="IPR001650">
    <property type="entry name" value="Helicase_C-like"/>
</dbReference>
<keyword evidence="2" id="KW-0067">ATP-binding</keyword>
<dbReference type="GO" id="GO:0003676">
    <property type="term" value="F:nucleic acid binding"/>
    <property type="evidence" value="ECO:0007669"/>
    <property type="project" value="InterPro"/>
</dbReference>
<accession>A0A917W9I8</accession>
<evidence type="ECO:0000313" key="5">
    <source>
        <dbReference type="EMBL" id="GGL81368.1"/>
    </source>
</evidence>
<dbReference type="PANTHER" id="PTHR47957:SF3">
    <property type="entry name" value="ATP-DEPENDENT HELICASE HRQ1"/>
    <property type="match status" value="1"/>
</dbReference>
<reference evidence="5" key="2">
    <citation type="submission" date="2020-09" db="EMBL/GenBank/DDBJ databases">
        <authorList>
            <person name="Sun Q."/>
            <person name="Zhou Y."/>
        </authorList>
    </citation>
    <scope>NUCLEOTIDE SEQUENCE</scope>
    <source>
        <strain evidence="5">CGMCC 4.7306</strain>
    </source>
</reference>
<keyword evidence="6" id="KW-1185">Reference proteome</keyword>
<evidence type="ECO:0000256" key="2">
    <source>
        <dbReference type="ARBA" id="ARBA00022840"/>
    </source>
</evidence>
<dbReference type="SMART" id="SM00490">
    <property type="entry name" value="HELICc"/>
    <property type="match status" value="1"/>
</dbReference>
<protein>
    <submittedName>
        <fullName evidence="5">Helicase</fullName>
    </submittedName>
</protein>
<dbReference type="Gene3D" id="3.40.50.300">
    <property type="entry name" value="P-loop containing nucleotide triphosphate hydrolases"/>
    <property type="match status" value="2"/>
</dbReference>
<dbReference type="GO" id="GO:0006289">
    <property type="term" value="P:nucleotide-excision repair"/>
    <property type="evidence" value="ECO:0007669"/>
    <property type="project" value="TreeGrafter"/>
</dbReference>
<dbReference type="InterPro" id="IPR022307">
    <property type="entry name" value="Helicase_put_actinobac"/>
</dbReference>
<evidence type="ECO:0000259" key="4">
    <source>
        <dbReference type="PROSITE" id="PS51194"/>
    </source>
</evidence>
<feature type="domain" description="Helicase ATP-binding" evidence="3">
    <location>
        <begin position="25"/>
        <end position="230"/>
    </location>
</feature>
<dbReference type="Pfam" id="PF00270">
    <property type="entry name" value="DEAD"/>
    <property type="match status" value="1"/>
</dbReference>
<evidence type="ECO:0000256" key="1">
    <source>
        <dbReference type="ARBA" id="ARBA00022741"/>
    </source>
</evidence>
<dbReference type="InterPro" id="IPR018973">
    <property type="entry name" value="MZB"/>
</dbReference>
<keyword evidence="1" id="KW-0547">Nucleotide-binding</keyword>
<dbReference type="SMART" id="SM00487">
    <property type="entry name" value="DEXDc"/>
    <property type="match status" value="1"/>
</dbReference>
<dbReference type="SUPFAM" id="SSF52540">
    <property type="entry name" value="P-loop containing nucleoside triphosphate hydrolases"/>
    <property type="match status" value="1"/>
</dbReference>
<dbReference type="PROSITE" id="PS51192">
    <property type="entry name" value="HELICASE_ATP_BIND_1"/>
    <property type="match status" value="1"/>
</dbReference>
<dbReference type="EMBL" id="BMMZ01000016">
    <property type="protein sequence ID" value="GGL81368.1"/>
    <property type="molecule type" value="Genomic_DNA"/>
</dbReference>
<evidence type="ECO:0000313" key="6">
    <source>
        <dbReference type="Proteomes" id="UP000613840"/>
    </source>
</evidence>
<name>A0A917W9I8_9ACTN</name>
<dbReference type="CDD" id="cd17923">
    <property type="entry name" value="DEXHc_Hrq1-like"/>
    <property type="match status" value="1"/>
</dbReference>
<dbReference type="GO" id="GO:0043138">
    <property type="term" value="F:3'-5' DNA helicase activity"/>
    <property type="evidence" value="ECO:0007669"/>
    <property type="project" value="TreeGrafter"/>
</dbReference>
<gene>
    <name evidence="5" type="ORF">GCM10011575_44550</name>
</gene>
<dbReference type="PROSITE" id="PS51194">
    <property type="entry name" value="HELICASE_CTER"/>
    <property type="match status" value="1"/>
</dbReference>
<reference evidence="5" key="1">
    <citation type="journal article" date="2014" name="Int. J. Syst. Evol. Microbiol.">
        <title>Complete genome sequence of Corynebacterium casei LMG S-19264T (=DSM 44701T), isolated from a smear-ripened cheese.</title>
        <authorList>
            <consortium name="US DOE Joint Genome Institute (JGI-PGF)"/>
            <person name="Walter F."/>
            <person name="Albersmeier A."/>
            <person name="Kalinowski J."/>
            <person name="Ruckert C."/>
        </authorList>
    </citation>
    <scope>NUCLEOTIDE SEQUENCE</scope>
    <source>
        <strain evidence="5">CGMCC 4.7306</strain>
    </source>
</reference>
<dbReference type="Pfam" id="PF09369">
    <property type="entry name" value="MZB"/>
    <property type="match status" value="1"/>
</dbReference>
<dbReference type="Pfam" id="PF00271">
    <property type="entry name" value="Helicase_C"/>
    <property type="match status" value="1"/>
</dbReference>
<dbReference type="InterPro" id="IPR055227">
    <property type="entry name" value="HRQ1_WHD"/>
</dbReference>
<dbReference type="InterPro" id="IPR014001">
    <property type="entry name" value="Helicase_ATP-bd"/>
</dbReference>
<proteinExistence type="predicted"/>
<dbReference type="CDD" id="cd18797">
    <property type="entry name" value="SF2_C_Hrq"/>
    <property type="match status" value="1"/>
</dbReference>
<dbReference type="PANTHER" id="PTHR47957">
    <property type="entry name" value="ATP-DEPENDENT HELICASE HRQ1"/>
    <property type="match status" value="1"/>
</dbReference>
<dbReference type="GO" id="GO:0036297">
    <property type="term" value="P:interstrand cross-link repair"/>
    <property type="evidence" value="ECO:0007669"/>
    <property type="project" value="TreeGrafter"/>
</dbReference>
<dbReference type="Proteomes" id="UP000613840">
    <property type="component" value="Unassembled WGS sequence"/>
</dbReference>
<organism evidence="5 6">
    <name type="scientific">Microlunatus endophyticus</name>
    <dbReference type="NCBI Taxonomy" id="1716077"/>
    <lineage>
        <taxon>Bacteria</taxon>
        <taxon>Bacillati</taxon>
        <taxon>Actinomycetota</taxon>
        <taxon>Actinomycetes</taxon>
        <taxon>Propionibacteriales</taxon>
        <taxon>Propionibacteriaceae</taxon>
        <taxon>Microlunatus</taxon>
    </lineage>
</organism>
<dbReference type="Pfam" id="PF22982">
    <property type="entry name" value="WHD_HRQ1"/>
    <property type="match status" value="1"/>
</dbReference>
<dbReference type="GO" id="GO:0005524">
    <property type="term" value="F:ATP binding"/>
    <property type="evidence" value="ECO:0007669"/>
    <property type="project" value="UniProtKB-KW"/>
</dbReference>
<comment type="caution">
    <text evidence="5">The sequence shown here is derived from an EMBL/GenBank/DDBJ whole genome shotgun (WGS) entry which is preliminary data.</text>
</comment>
<dbReference type="AlphaFoldDB" id="A0A917W9I8"/>
<dbReference type="InterPro" id="IPR011545">
    <property type="entry name" value="DEAD/DEAH_box_helicase_dom"/>
</dbReference>
<dbReference type="InterPro" id="IPR027417">
    <property type="entry name" value="P-loop_NTPase"/>
</dbReference>
<dbReference type="NCBIfam" id="TIGR03817">
    <property type="entry name" value="DECH_helic"/>
    <property type="match status" value="1"/>
</dbReference>
<sequence>MPAEVVETVRSRGIERPWTHQVAVADAAYGGRPVAVTTGTASGKTLGYLMPVMAATYGGAAATAPVPVTARAETRARLIRPRRPHTALYLAPTKALAHDQLRVTGEFGANRPGPGGWRVAAVDGDSDTAERDWARDHAAYVLTNPDFLHYSMLANHSRWATFLGNLRYVVIDEAHRYRGVFGSHVAQVVRRLRRLCASYGASPVFIIASATVTGADRMTSELVGCPAEQVVVVDRDASPHGAVDFTLWEPVQYPTDEAAHLMAQFVDAGLQTVAFIPSRRMAELTAVRAQEQVEALGGEQARIDSYRAGYLASDRRALEAGLQDGSLRGLAATNALELGVDVAGLDAVIISGFPGTRSALWQQAGRAGRTGRDAQVVLIAARNPLDAYYFDHPELLFDEPVEQTVLHAANPYVLGPHLAAAAQELPITEADGVWFGPEMISVLRRLEAQGVVRKRAAGWFWPRPERAVDAVDLRGAGGPVVEIVEIDSGRVLGTVDQVGSDGTVHPGAVYLHQGDSYLVEDLDQDECEALVRPARTGYYTEPRGAHDVQIVQELQQRPFGNGILHYGEVDVFSQVIGYLRRDEVTSDVWDETPLDMPERRLRTTATWWTFDAASLDLTAAQLGSAAHAAEHTAIGLLPMFAPCDRWDIGGLSTILHPDTGTLTVFVHDGHPGGAGFAERGYQVAEDWWQATLGRLQSCRCELGCPSCVVSPKCGNANQMLDKQAAIWLLHDLLDPAPSR</sequence>
<evidence type="ECO:0000259" key="3">
    <source>
        <dbReference type="PROSITE" id="PS51192"/>
    </source>
</evidence>
<feature type="domain" description="Helicase C-terminal" evidence="4">
    <location>
        <begin position="261"/>
        <end position="412"/>
    </location>
</feature>